<reference evidence="2 3" key="1">
    <citation type="submission" date="2024-03" db="EMBL/GenBank/DDBJ databases">
        <title>The Acrasis kona genome and developmental transcriptomes reveal deep origins of eukaryotic multicellular pathways.</title>
        <authorList>
            <person name="Sheikh S."/>
            <person name="Fu C.-J."/>
            <person name="Brown M.W."/>
            <person name="Baldauf S.L."/>
        </authorList>
    </citation>
    <scope>NUCLEOTIDE SEQUENCE [LARGE SCALE GENOMIC DNA]</scope>
    <source>
        <strain evidence="2 3">ATCC MYA-3509</strain>
    </source>
</reference>
<keyword evidence="3" id="KW-1185">Reference proteome</keyword>
<sequence>MKTLTSNASPRRSDRLALKSKNEIVKHKSPAKKSTPIKPIKKYVFVTSPSERRKKHLVKSDKDQQKKQEKEALKKEKEKQREIFLASRISSQEVVPECALTEEQMQINELYLQQRLNNIERNKKILEDLNINRDCYKN</sequence>
<dbReference type="AlphaFoldDB" id="A0AAW2YVN0"/>
<proteinExistence type="predicted"/>
<feature type="compositionally biased region" description="Basic and acidic residues" evidence="1">
    <location>
        <begin position="11"/>
        <end position="26"/>
    </location>
</feature>
<name>A0AAW2YVN0_9EUKA</name>
<dbReference type="GO" id="GO:0005840">
    <property type="term" value="C:ribosome"/>
    <property type="evidence" value="ECO:0007669"/>
    <property type="project" value="UniProtKB-KW"/>
</dbReference>
<accession>A0AAW2YVN0</accession>
<feature type="compositionally biased region" description="Basic and acidic residues" evidence="1">
    <location>
        <begin position="58"/>
        <end position="79"/>
    </location>
</feature>
<feature type="compositionally biased region" description="Polar residues" evidence="1">
    <location>
        <begin position="1"/>
        <end position="10"/>
    </location>
</feature>
<protein>
    <submittedName>
        <fullName evidence="2">Ribosomal protein L20</fullName>
    </submittedName>
</protein>
<evidence type="ECO:0000313" key="3">
    <source>
        <dbReference type="Proteomes" id="UP001431209"/>
    </source>
</evidence>
<feature type="region of interest" description="Disordered" evidence="1">
    <location>
        <begin position="1"/>
        <end position="79"/>
    </location>
</feature>
<keyword evidence="2" id="KW-0689">Ribosomal protein</keyword>
<keyword evidence="2" id="KW-0687">Ribonucleoprotein</keyword>
<evidence type="ECO:0000256" key="1">
    <source>
        <dbReference type="SAM" id="MobiDB-lite"/>
    </source>
</evidence>
<dbReference type="Proteomes" id="UP001431209">
    <property type="component" value="Unassembled WGS sequence"/>
</dbReference>
<gene>
    <name evidence="2" type="ORF">AKO1_012603</name>
</gene>
<organism evidence="2 3">
    <name type="scientific">Acrasis kona</name>
    <dbReference type="NCBI Taxonomy" id="1008807"/>
    <lineage>
        <taxon>Eukaryota</taxon>
        <taxon>Discoba</taxon>
        <taxon>Heterolobosea</taxon>
        <taxon>Tetramitia</taxon>
        <taxon>Eutetramitia</taxon>
        <taxon>Acrasidae</taxon>
        <taxon>Acrasis</taxon>
    </lineage>
</organism>
<comment type="caution">
    <text evidence="2">The sequence shown here is derived from an EMBL/GenBank/DDBJ whole genome shotgun (WGS) entry which is preliminary data.</text>
</comment>
<dbReference type="EMBL" id="JAOPGA020000734">
    <property type="protein sequence ID" value="KAL0481175.1"/>
    <property type="molecule type" value="Genomic_DNA"/>
</dbReference>
<evidence type="ECO:0000313" key="2">
    <source>
        <dbReference type="EMBL" id="KAL0481175.1"/>
    </source>
</evidence>